<name>A0AC61DB84_9FIRM</name>
<dbReference type="Proteomes" id="UP000224460">
    <property type="component" value="Unassembled WGS sequence"/>
</dbReference>
<dbReference type="EMBL" id="PEDL01000010">
    <property type="protein sequence ID" value="PHV70486.1"/>
    <property type="molecule type" value="Genomic_DNA"/>
</dbReference>
<gene>
    <name evidence="1" type="ORF">CS063_10380</name>
</gene>
<comment type="caution">
    <text evidence="1">The sequence shown here is derived from an EMBL/GenBank/DDBJ whole genome shotgun (WGS) entry which is preliminary data.</text>
</comment>
<proteinExistence type="predicted"/>
<evidence type="ECO:0000313" key="2">
    <source>
        <dbReference type="Proteomes" id="UP000224460"/>
    </source>
</evidence>
<reference evidence="1" key="1">
    <citation type="submission" date="2017-10" db="EMBL/GenBank/DDBJ databases">
        <title>Genome sequence of cellulolytic Lachnospiraceae bacterium XHS1971 isolated from hotspring sediment.</title>
        <authorList>
            <person name="Vasudevan G."/>
            <person name="Joshi A.J."/>
            <person name="Hivarkar S."/>
            <person name="Lanjekar V.B."/>
            <person name="Dhakephalkar P.K."/>
            <person name="Dagar S."/>
        </authorList>
    </citation>
    <scope>NUCLEOTIDE SEQUENCE</scope>
    <source>
        <strain evidence="1">XHS1971</strain>
    </source>
</reference>
<protein>
    <submittedName>
        <fullName evidence="1">FAD-dependent oxidoreductase</fullName>
    </submittedName>
</protein>
<sequence length="405" mass="45778">MGLHYVQGQALFTHTHPIPRQYPYLTENLETDIIIIGGGVTGSILGYYFSKANIPAILIEKHRIGHGSTSITTSLLQYELDSNARELEKYMPLEKTLHAYHLGLKALSEIDAFIKEKGNTCHFEWKDTLLYTAKQTEVCEMEEEYTIRKKGGLEVDFLTTTNNPFSFDLKGGVYAHKGGAQLDPFLYTHHLLKVSCEQGLKVYENTQVRELHYLPDGVEVITSYGYTLKGKKVILATGYDTDSFTTRNLGVKTVTYNIATQPVSSFEGWHNKVLIRDNNDPYHYFRTTSDHRLLAGGEDIPFHTGIFDEKTAHEKYTILLAQLKTMFPHIPHIELDYAYCGAFASTPDNLGFIGEDPKHKSLWYCLGYGANGILFAILGGMMLSKLYQGEVSKDLELFKVNRFDG</sequence>
<keyword evidence="2" id="KW-1185">Reference proteome</keyword>
<organism evidence="1 2">
    <name type="scientific">Sporanaerobium hydrogeniformans</name>
    <dbReference type="NCBI Taxonomy" id="3072179"/>
    <lineage>
        <taxon>Bacteria</taxon>
        <taxon>Bacillati</taxon>
        <taxon>Bacillota</taxon>
        <taxon>Clostridia</taxon>
        <taxon>Lachnospirales</taxon>
        <taxon>Lachnospiraceae</taxon>
        <taxon>Sporanaerobium</taxon>
    </lineage>
</organism>
<evidence type="ECO:0000313" key="1">
    <source>
        <dbReference type="EMBL" id="PHV70486.1"/>
    </source>
</evidence>
<accession>A0AC61DB84</accession>